<dbReference type="PANTHER" id="PTHR43401">
    <property type="entry name" value="L-THREONINE 3-DEHYDROGENASE"/>
    <property type="match status" value="1"/>
</dbReference>
<sequence>MLQKTMKAAILKEFHSDLIIETVPIPSPGHGEVLVRVKASGLCASDLHIQDGMLPTVTLPFTPGHEMAGIVEELGEGVTGLSVGEHVVCAIDITCGVCRFCRRGKQNLCKSLVRIGFERNGSHEQYCVVPAENLFPIRRDIPFAQAAIIPDAVVCMYHAIKNQGKVTAGDRVLLLGVGGLGLQGVQIARYFGAQVYATSRQDKKLEIAKQFGAHGVINTRTQDLIEEISRLTQGEMCDVIFDNIGIQTSIETCLSVLRPGGKIVVVGYNDSQFTASYQDLVIREKEIIGIRGSTRQDLAEAIRLVEDGIVTPYVSNTFSLEEINAGLHCLRRGESFGRTVVLM</sequence>
<evidence type="ECO:0000256" key="1">
    <source>
        <dbReference type="ARBA" id="ARBA00022723"/>
    </source>
</evidence>
<dbReference type="GO" id="GO:0008270">
    <property type="term" value="F:zinc ion binding"/>
    <property type="evidence" value="ECO:0007669"/>
    <property type="project" value="InterPro"/>
</dbReference>
<dbReference type="PANTHER" id="PTHR43401:SF2">
    <property type="entry name" value="L-THREONINE 3-DEHYDROGENASE"/>
    <property type="match status" value="1"/>
</dbReference>
<dbReference type="PROSITE" id="PS00059">
    <property type="entry name" value="ADH_ZINC"/>
    <property type="match status" value="1"/>
</dbReference>
<dbReference type="InterPro" id="IPR011032">
    <property type="entry name" value="GroES-like_sf"/>
</dbReference>
<dbReference type="Proteomes" id="UP000623678">
    <property type="component" value="Unassembled WGS sequence"/>
</dbReference>
<keyword evidence="2 4" id="KW-0862">Zinc</keyword>
<dbReference type="GO" id="GO:0016491">
    <property type="term" value="F:oxidoreductase activity"/>
    <property type="evidence" value="ECO:0007669"/>
    <property type="project" value="UniProtKB-KW"/>
</dbReference>
<dbReference type="Gene3D" id="3.90.180.10">
    <property type="entry name" value="Medium-chain alcohol dehydrogenases, catalytic domain"/>
    <property type="match status" value="1"/>
</dbReference>
<dbReference type="SUPFAM" id="SSF50129">
    <property type="entry name" value="GroES-like"/>
    <property type="match status" value="1"/>
</dbReference>
<keyword evidence="1 4" id="KW-0479">Metal-binding</keyword>
<keyword evidence="3" id="KW-0560">Oxidoreductase</keyword>
<reference evidence="6" key="1">
    <citation type="submission" date="2020-08" db="EMBL/GenBank/DDBJ databases">
        <title>Genome public.</title>
        <authorList>
            <person name="Liu C."/>
            <person name="Sun Q."/>
        </authorList>
    </citation>
    <scope>NUCLEOTIDE SEQUENCE</scope>
    <source>
        <strain evidence="6">NSJ-64</strain>
    </source>
</reference>
<feature type="domain" description="Enoyl reductase (ER)" evidence="5">
    <location>
        <begin position="13"/>
        <end position="341"/>
    </location>
</feature>
<protein>
    <submittedName>
        <fullName evidence="6">Zinc-binding dehydrogenase</fullName>
    </submittedName>
</protein>
<organism evidence="6 7">
    <name type="scientific">Youxingia wuxianensis</name>
    <dbReference type="NCBI Taxonomy" id="2763678"/>
    <lineage>
        <taxon>Bacteria</taxon>
        <taxon>Bacillati</taxon>
        <taxon>Bacillota</taxon>
        <taxon>Clostridia</taxon>
        <taxon>Eubacteriales</taxon>
        <taxon>Oscillospiraceae</taxon>
        <taxon>Youxingia</taxon>
    </lineage>
</organism>
<dbReference type="AlphaFoldDB" id="A0A926IHH7"/>
<evidence type="ECO:0000256" key="2">
    <source>
        <dbReference type="ARBA" id="ARBA00022833"/>
    </source>
</evidence>
<name>A0A926IHH7_9FIRM</name>
<keyword evidence="7" id="KW-1185">Reference proteome</keyword>
<dbReference type="SMART" id="SM00829">
    <property type="entry name" value="PKS_ER"/>
    <property type="match status" value="1"/>
</dbReference>
<dbReference type="SUPFAM" id="SSF51735">
    <property type="entry name" value="NAD(P)-binding Rossmann-fold domains"/>
    <property type="match status" value="1"/>
</dbReference>
<dbReference type="InterPro" id="IPR013149">
    <property type="entry name" value="ADH-like_C"/>
</dbReference>
<dbReference type="Pfam" id="PF00107">
    <property type="entry name" value="ADH_zinc_N"/>
    <property type="match status" value="1"/>
</dbReference>
<evidence type="ECO:0000256" key="4">
    <source>
        <dbReference type="RuleBase" id="RU361277"/>
    </source>
</evidence>
<comment type="cofactor">
    <cofactor evidence="4">
        <name>Zn(2+)</name>
        <dbReference type="ChEBI" id="CHEBI:29105"/>
    </cofactor>
</comment>
<dbReference type="InterPro" id="IPR013154">
    <property type="entry name" value="ADH-like_N"/>
</dbReference>
<accession>A0A926IHH7</accession>
<dbReference type="InterPro" id="IPR036291">
    <property type="entry name" value="NAD(P)-bd_dom_sf"/>
</dbReference>
<evidence type="ECO:0000259" key="5">
    <source>
        <dbReference type="SMART" id="SM00829"/>
    </source>
</evidence>
<evidence type="ECO:0000313" key="7">
    <source>
        <dbReference type="Proteomes" id="UP000623678"/>
    </source>
</evidence>
<comment type="similarity">
    <text evidence="4">Belongs to the zinc-containing alcohol dehydrogenase family.</text>
</comment>
<dbReference type="InterPro" id="IPR050129">
    <property type="entry name" value="Zn_alcohol_dh"/>
</dbReference>
<evidence type="ECO:0000256" key="3">
    <source>
        <dbReference type="ARBA" id="ARBA00023002"/>
    </source>
</evidence>
<dbReference type="RefSeq" id="WP_262395070.1">
    <property type="nucleotide sequence ID" value="NZ_JACRTD010000004.1"/>
</dbReference>
<proteinExistence type="inferred from homology"/>
<dbReference type="EMBL" id="JACRTD010000004">
    <property type="protein sequence ID" value="MBC8585286.1"/>
    <property type="molecule type" value="Genomic_DNA"/>
</dbReference>
<evidence type="ECO:0000313" key="6">
    <source>
        <dbReference type="EMBL" id="MBC8585286.1"/>
    </source>
</evidence>
<gene>
    <name evidence="6" type="ORF">H8705_06785</name>
</gene>
<dbReference type="InterPro" id="IPR020843">
    <property type="entry name" value="ER"/>
</dbReference>
<dbReference type="Pfam" id="PF08240">
    <property type="entry name" value="ADH_N"/>
    <property type="match status" value="1"/>
</dbReference>
<dbReference type="InterPro" id="IPR002328">
    <property type="entry name" value="ADH_Zn_CS"/>
</dbReference>
<dbReference type="CDD" id="cd08254">
    <property type="entry name" value="hydroxyacyl_CoA_DH"/>
    <property type="match status" value="1"/>
</dbReference>
<comment type="caution">
    <text evidence="6">The sequence shown here is derived from an EMBL/GenBank/DDBJ whole genome shotgun (WGS) entry which is preliminary data.</text>
</comment>